<dbReference type="PANTHER" id="PTHR36488">
    <property type="entry name" value="CASP-LIKE PROTEIN 1U1"/>
    <property type="match status" value="1"/>
</dbReference>
<feature type="transmembrane region" description="Helical" evidence="8">
    <location>
        <begin position="24"/>
        <end position="46"/>
    </location>
</feature>
<dbReference type="EMBL" id="KK784880">
    <property type="protein sequence ID" value="KDO77548.1"/>
    <property type="molecule type" value="Genomic_DNA"/>
</dbReference>
<evidence type="ECO:0000256" key="1">
    <source>
        <dbReference type="ARBA" id="ARBA00004651"/>
    </source>
</evidence>
<dbReference type="PANTHER" id="PTHR36488:SF8">
    <property type="entry name" value="CASP-LIKE PROTEIN 1U1"/>
    <property type="match status" value="1"/>
</dbReference>
<feature type="transmembrane region" description="Helical" evidence="8">
    <location>
        <begin position="112"/>
        <end position="136"/>
    </location>
</feature>
<keyword evidence="5 8" id="KW-0812">Transmembrane</keyword>
<keyword evidence="11" id="KW-1185">Reference proteome</keyword>
<feature type="transmembrane region" description="Helical" evidence="8">
    <location>
        <begin position="76"/>
        <end position="100"/>
    </location>
</feature>
<evidence type="ECO:0000259" key="9">
    <source>
        <dbReference type="Pfam" id="PF04535"/>
    </source>
</evidence>
<keyword evidence="7 8" id="KW-0472">Membrane</keyword>
<dbReference type="Pfam" id="PF04535">
    <property type="entry name" value="CASP_dom"/>
    <property type="match status" value="1"/>
</dbReference>
<evidence type="ECO:0000256" key="2">
    <source>
        <dbReference type="ARBA" id="ARBA00007651"/>
    </source>
</evidence>
<dbReference type="AlphaFoldDB" id="A0A067GCX8"/>
<evidence type="ECO:0000313" key="11">
    <source>
        <dbReference type="Proteomes" id="UP000027120"/>
    </source>
</evidence>
<dbReference type="InterPro" id="IPR006702">
    <property type="entry name" value="CASP_dom"/>
</dbReference>
<reference evidence="10 11" key="1">
    <citation type="submission" date="2014-04" db="EMBL/GenBank/DDBJ databases">
        <authorList>
            <consortium name="International Citrus Genome Consortium"/>
            <person name="Gmitter F."/>
            <person name="Chen C."/>
            <person name="Farmerie W."/>
            <person name="Harkins T."/>
            <person name="Desany B."/>
            <person name="Mohiuddin M."/>
            <person name="Kodira C."/>
            <person name="Borodovsky M."/>
            <person name="Lomsadze A."/>
            <person name="Burns P."/>
            <person name="Jenkins J."/>
            <person name="Prochnik S."/>
            <person name="Shu S."/>
            <person name="Chapman J."/>
            <person name="Pitluck S."/>
            <person name="Schmutz J."/>
            <person name="Rokhsar D."/>
        </authorList>
    </citation>
    <scope>NUCLEOTIDE SEQUENCE</scope>
</reference>
<evidence type="ECO:0000256" key="8">
    <source>
        <dbReference type="RuleBase" id="RU361233"/>
    </source>
</evidence>
<dbReference type="SMR" id="A0A067GCX8"/>
<dbReference type="eggNOG" id="ENOG502RYH6">
    <property type="taxonomic scope" value="Eukaryota"/>
</dbReference>
<dbReference type="STRING" id="2711.A0A067GCX8"/>
<evidence type="ECO:0000256" key="7">
    <source>
        <dbReference type="ARBA" id="ARBA00023136"/>
    </source>
</evidence>
<evidence type="ECO:0000256" key="5">
    <source>
        <dbReference type="ARBA" id="ARBA00022692"/>
    </source>
</evidence>
<comment type="subunit">
    <text evidence="3 8">Homodimer and heterodimers.</text>
</comment>
<feature type="domain" description="Casparian strip membrane protein" evidence="9">
    <location>
        <begin position="23"/>
        <end position="174"/>
    </location>
</feature>
<keyword evidence="6 8" id="KW-1133">Transmembrane helix</keyword>
<evidence type="ECO:0000256" key="4">
    <source>
        <dbReference type="ARBA" id="ARBA00022475"/>
    </source>
</evidence>
<organism evidence="10 11">
    <name type="scientific">Citrus sinensis</name>
    <name type="common">Sweet orange</name>
    <name type="synonym">Citrus aurantium var. sinensis</name>
    <dbReference type="NCBI Taxonomy" id="2711"/>
    <lineage>
        <taxon>Eukaryota</taxon>
        <taxon>Viridiplantae</taxon>
        <taxon>Streptophyta</taxon>
        <taxon>Embryophyta</taxon>
        <taxon>Tracheophyta</taxon>
        <taxon>Spermatophyta</taxon>
        <taxon>Magnoliopsida</taxon>
        <taxon>eudicotyledons</taxon>
        <taxon>Gunneridae</taxon>
        <taxon>Pentapetalae</taxon>
        <taxon>rosids</taxon>
        <taxon>malvids</taxon>
        <taxon>Sapindales</taxon>
        <taxon>Rutaceae</taxon>
        <taxon>Aurantioideae</taxon>
        <taxon>Citrus</taxon>
    </lineage>
</organism>
<evidence type="ECO:0000313" key="10">
    <source>
        <dbReference type="EMBL" id="KDO77548.1"/>
    </source>
</evidence>
<dbReference type="NCBIfam" id="TIGR01569">
    <property type="entry name" value="A_tha_TIGR01569"/>
    <property type="match status" value="1"/>
</dbReference>
<evidence type="ECO:0000256" key="6">
    <source>
        <dbReference type="ARBA" id="ARBA00022989"/>
    </source>
</evidence>
<dbReference type="Proteomes" id="UP000027120">
    <property type="component" value="Unassembled WGS sequence"/>
</dbReference>
<feature type="transmembrane region" description="Helical" evidence="8">
    <location>
        <begin position="165"/>
        <end position="185"/>
    </location>
</feature>
<comment type="similarity">
    <text evidence="2 8">Belongs to the Casparian strip membrane proteins (CASP) family.</text>
</comment>
<gene>
    <name evidence="10" type="ORF">CISIN_1g029003mg</name>
</gene>
<comment type="subcellular location">
    <subcellularLocation>
        <location evidence="1 8">Cell membrane</location>
        <topology evidence="1 8">Multi-pass membrane protein</topology>
    </subcellularLocation>
</comment>
<dbReference type="InterPro" id="IPR044173">
    <property type="entry name" value="CASPL"/>
</dbReference>
<proteinExistence type="inferred from homology"/>
<evidence type="ECO:0000256" key="3">
    <source>
        <dbReference type="ARBA" id="ARBA00011489"/>
    </source>
</evidence>
<dbReference type="GO" id="GO:0005886">
    <property type="term" value="C:plasma membrane"/>
    <property type="evidence" value="ECO:0000318"/>
    <property type="project" value="GO_Central"/>
</dbReference>
<name>A0A067GCX8_CITSI</name>
<accession>A0A067GCX8</accession>
<dbReference type="InterPro" id="IPR006459">
    <property type="entry name" value="CASP/CASPL"/>
</dbReference>
<sequence>MAPENNAKPEPGLKMVPVTKPKGWVVLVLRLLALAATASATIVMGLNKETKTFVVATVGTTPIKATFSAKFQHTPAFVFFVIANGLVSFHNVVMIAVNLFGKKLDYKGLRLAMIAIFDLLNTVLVSAGVNGAVYMAELGKYGNSHARWNKICDRFKTFCDHGGGAIIASFIGLALMIVISIISIVKLAKSKSNTPLLGEP</sequence>
<protein>
    <recommendedName>
        <fullName evidence="8">CASP-like protein</fullName>
    </recommendedName>
</protein>
<dbReference type="PaxDb" id="2711-XP_006468390.1"/>
<keyword evidence="4 8" id="KW-1003">Cell membrane</keyword>